<dbReference type="GO" id="GO:0031463">
    <property type="term" value="C:Cul3-RING ubiquitin ligase complex"/>
    <property type="evidence" value="ECO:0007669"/>
    <property type="project" value="UniProtKB-ARBA"/>
</dbReference>
<feature type="compositionally biased region" description="Polar residues" evidence="12">
    <location>
        <begin position="8"/>
        <end position="18"/>
    </location>
</feature>
<keyword evidence="8" id="KW-0833">Ubl conjugation pathway</keyword>
<dbReference type="OrthoDB" id="8962942at2759"/>
<dbReference type="InterPro" id="IPR001841">
    <property type="entry name" value="Znf_RING"/>
</dbReference>
<protein>
    <submittedName>
        <fullName evidence="14">Similar to Saccharomyces cerevisiae YOL133W HRT1 RING finger containing subunit of Skp1-Cullin-F-box ubiquitin protein ligases (SCF)</fullName>
    </submittedName>
</protein>
<comment type="caution">
    <text evidence="14">The sequence shown here is derived from an EMBL/GenBank/DDBJ whole genome shotgun (WGS) entry which is preliminary data.</text>
</comment>
<evidence type="ECO:0000256" key="2">
    <source>
        <dbReference type="ARBA" id="ARBA00004496"/>
    </source>
</evidence>
<dbReference type="STRING" id="1173061.A0A0J9YHI5"/>
<dbReference type="EMBL" id="CCBN010000001">
    <property type="protein sequence ID" value="CDO51356.1"/>
    <property type="molecule type" value="Genomic_DNA"/>
</dbReference>
<dbReference type="GO" id="GO:0016567">
    <property type="term" value="P:protein ubiquitination"/>
    <property type="evidence" value="ECO:0007669"/>
    <property type="project" value="UniProtKB-UniPathway"/>
</dbReference>
<dbReference type="PROSITE" id="PS50089">
    <property type="entry name" value="ZF_RING_2"/>
    <property type="match status" value="1"/>
</dbReference>
<dbReference type="UniPathway" id="UPA00143"/>
<evidence type="ECO:0000313" key="15">
    <source>
        <dbReference type="Proteomes" id="UP000242525"/>
    </source>
</evidence>
<dbReference type="InterPro" id="IPR024766">
    <property type="entry name" value="Znf_RING_H2"/>
</dbReference>
<evidence type="ECO:0000256" key="5">
    <source>
        <dbReference type="ARBA" id="ARBA00022490"/>
    </source>
</evidence>
<name>A0A0J9YHI5_GEOCN</name>
<dbReference type="GO" id="GO:0051603">
    <property type="term" value="P:proteolysis involved in protein catabolic process"/>
    <property type="evidence" value="ECO:0007669"/>
    <property type="project" value="UniProtKB-ARBA"/>
</dbReference>
<dbReference type="GO" id="GO:0005737">
    <property type="term" value="C:cytoplasm"/>
    <property type="evidence" value="ECO:0007669"/>
    <property type="project" value="UniProtKB-SubCell"/>
</dbReference>
<evidence type="ECO:0000256" key="8">
    <source>
        <dbReference type="ARBA" id="ARBA00022786"/>
    </source>
</evidence>
<dbReference type="GO" id="GO:0016874">
    <property type="term" value="F:ligase activity"/>
    <property type="evidence" value="ECO:0007669"/>
    <property type="project" value="UniProtKB-KW"/>
</dbReference>
<reference evidence="14" key="1">
    <citation type="submission" date="2014-03" db="EMBL/GenBank/DDBJ databases">
        <authorList>
            <person name="Casaregola S."/>
        </authorList>
    </citation>
    <scope>NUCLEOTIDE SEQUENCE [LARGE SCALE GENOMIC DNA]</scope>
    <source>
        <strain evidence="14">CLIB 918</strain>
    </source>
</reference>
<sequence>MKDDTAVEEQTSKLSNTVKKAPSKQKKRFEVKKWSAVSFWAWDIAVENCAICRNHIMECCIDCQANQNSATASDCNVAWGMCNHAFHFHCISRWLKQRSVCPLDNREWEFQKCGQ</sequence>
<evidence type="ECO:0000256" key="1">
    <source>
        <dbReference type="ARBA" id="ARBA00004123"/>
    </source>
</evidence>
<dbReference type="CDD" id="cd16485">
    <property type="entry name" value="mRING-H2-C3H2C2D_RBX1"/>
    <property type="match status" value="1"/>
</dbReference>
<dbReference type="GO" id="GO:0008270">
    <property type="term" value="F:zinc ion binding"/>
    <property type="evidence" value="ECO:0007669"/>
    <property type="project" value="UniProtKB-KW"/>
</dbReference>
<keyword evidence="9" id="KW-0862">Zinc</keyword>
<dbReference type="Pfam" id="PF12678">
    <property type="entry name" value="zf-rbx1"/>
    <property type="match status" value="1"/>
</dbReference>
<evidence type="ECO:0000256" key="10">
    <source>
        <dbReference type="ARBA" id="ARBA00023242"/>
    </source>
</evidence>
<dbReference type="Proteomes" id="UP000242525">
    <property type="component" value="Unassembled WGS sequence"/>
</dbReference>
<dbReference type="GO" id="GO:0005634">
    <property type="term" value="C:nucleus"/>
    <property type="evidence" value="ECO:0007669"/>
    <property type="project" value="UniProtKB-SubCell"/>
</dbReference>
<evidence type="ECO:0000256" key="3">
    <source>
        <dbReference type="ARBA" id="ARBA00004906"/>
    </source>
</evidence>
<evidence type="ECO:0000256" key="7">
    <source>
        <dbReference type="ARBA" id="ARBA00022771"/>
    </source>
</evidence>
<keyword evidence="6" id="KW-0479">Metal-binding</keyword>
<dbReference type="InterPro" id="IPR013083">
    <property type="entry name" value="Znf_RING/FYVE/PHD"/>
</dbReference>
<accession>A0A0J9YHI5</accession>
<comment type="pathway">
    <text evidence="3">Protein modification; protein ubiquitination.</text>
</comment>
<evidence type="ECO:0000256" key="9">
    <source>
        <dbReference type="ARBA" id="ARBA00022833"/>
    </source>
</evidence>
<evidence type="ECO:0000259" key="13">
    <source>
        <dbReference type="PROSITE" id="PS50089"/>
    </source>
</evidence>
<keyword evidence="7 11" id="KW-0863">Zinc-finger</keyword>
<evidence type="ECO:0000256" key="11">
    <source>
        <dbReference type="PROSITE-ProRule" id="PRU00175"/>
    </source>
</evidence>
<dbReference type="AlphaFoldDB" id="A0A0J9YHI5"/>
<dbReference type="PANTHER" id="PTHR11210">
    <property type="entry name" value="RING BOX"/>
    <property type="match status" value="1"/>
</dbReference>
<keyword evidence="15" id="KW-1185">Reference proteome</keyword>
<evidence type="ECO:0000256" key="12">
    <source>
        <dbReference type="SAM" id="MobiDB-lite"/>
    </source>
</evidence>
<dbReference type="Gene3D" id="3.30.40.10">
    <property type="entry name" value="Zinc/RING finger domain, C3HC4 (zinc finger)"/>
    <property type="match status" value="1"/>
</dbReference>
<gene>
    <name evidence="14" type="ORF">BN980_GECA01s04938g</name>
</gene>
<comment type="similarity">
    <text evidence="4">Belongs to the RING-box family.</text>
</comment>
<feature type="domain" description="RING-type" evidence="13">
    <location>
        <begin position="60"/>
        <end position="105"/>
    </location>
</feature>
<evidence type="ECO:0000313" key="14">
    <source>
        <dbReference type="EMBL" id="CDO51356.1"/>
    </source>
</evidence>
<comment type="subcellular location">
    <subcellularLocation>
        <location evidence="2">Cytoplasm</location>
    </subcellularLocation>
    <subcellularLocation>
        <location evidence="1">Nucleus</location>
    </subcellularLocation>
</comment>
<keyword evidence="10" id="KW-0539">Nucleus</keyword>
<dbReference type="FunFam" id="3.30.40.10:FF:000273">
    <property type="entry name" value="E3 ubiquitin-protein ligase RBX1"/>
    <property type="match status" value="1"/>
</dbReference>
<evidence type="ECO:0000256" key="6">
    <source>
        <dbReference type="ARBA" id="ARBA00022723"/>
    </source>
</evidence>
<dbReference type="SUPFAM" id="SSF57850">
    <property type="entry name" value="RING/U-box"/>
    <property type="match status" value="1"/>
</dbReference>
<keyword evidence="14" id="KW-0436">Ligase</keyword>
<organism evidence="14 15">
    <name type="scientific">Geotrichum candidum</name>
    <name type="common">Oospora lactis</name>
    <name type="synonym">Dipodascus geotrichum</name>
    <dbReference type="NCBI Taxonomy" id="1173061"/>
    <lineage>
        <taxon>Eukaryota</taxon>
        <taxon>Fungi</taxon>
        <taxon>Dikarya</taxon>
        <taxon>Ascomycota</taxon>
        <taxon>Saccharomycotina</taxon>
        <taxon>Dipodascomycetes</taxon>
        <taxon>Dipodascales</taxon>
        <taxon>Dipodascaceae</taxon>
        <taxon>Geotrichum</taxon>
    </lineage>
</organism>
<keyword evidence="5" id="KW-0963">Cytoplasm</keyword>
<feature type="region of interest" description="Disordered" evidence="12">
    <location>
        <begin position="1"/>
        <end position="22"/>
    </location>
</feature>
<proteinExistence type="inferred from homology"/>
<evidence type="ECO:0000256" key="4">
    <source>
        <dbReference type="ARBA" id="ARBA00009273"/>
    </source>
</evidence>
<dbReference type="InterPro" id="IPR051031">
    <property type="entry name" value="RING-box_E3_Ubiquitin_Ligase"/>
</dbReference>